<evidence type="ECO:0000313" key="2">
    <source>
        <dbReference type="EMBL" id="KAK0486693.1"/>
    </source>
</evidence>
<keyword evidence="3" id="KW-1185">Reference proteome</keyword>
<dbReference type="EMBL" id="JAUEPU010000047">
    <property type="protein sequence ID" value="KAK0486693.1"/>
    <property type="molecule type" value="Genomic_DNA"/>
</dbReference>
<dbReference type="Pfam" id="PF18759">
    <property type="entry name" value="Plavaka"/>
    <property type="match status" value="1"/>
</dbReference>
<sequence length="953" mass="109197">MPAPSRQETCPYCSRLFARRGLKQHTNSCKRNFDEQQADALYERELLQTTVGPFVISLISAEGEPSPDSDETISRSPEAPDQFSDDASASMYEIDDIRTVYHPASGIPTRVDHFEQYRSNPTFQHADPPIDPCPWRPFATRRDFKLGEFILDSALTNKNMTTLFELLTPESESIQGLGSTINSPRDFKEHWDQAANLITPFEKSTVTVPLRGRDQTFDVYRRNLWMWALELIQNPTLEPHFFWDAVKLSKWNGKVFERFIDEPWMAQAFWDLQTPLPKGAKPLCFILYADKTRLSSFGTAQAYPVVARCANLRAEIRNGNGVGGGRVVGWLPLIKDNRRYKNKTYYVDFKRSVWHATMKYILEPLEEPSKVGSWVHLQLCDEDLQMFPRVPIISCDFEEACFVVLTRGTNGLKPCVICLVPKTEQYNLRINYELRTLAQTREVLGNAAGLPTKGFGLRNIQTDKYLKNAFWNVTDCDPFRSLSWDRLHAHDDGLFGTHLRGELIARVEALGMQSIGQADDQIKLFPRWKDFYHFESGFMGVTYTDGGKYEDLAKHIIFVTHNILTEARDEHGYLLLKCMRSYLELNAYAAFNLHTETTLQAIRDELIKFSDLIKEYEQLTMSVKPKAKSWNFPKIHSHKHLVDDILAKGVTQNYNTKPNEKMHGPLKDAYQLRTNFKEVAEQILRVDSWCNAASFIHQQIDLQDELLRQATSEDDDDNNDEVMAGTSGKATLHGHCGKGGGTFKIQELPILRADDAAYGNLKDRLLDFMVEQFEKHPEIVPLVSGEKMTFKGFKAHDEIRLYGLLKVNYENAVDWNMYTDYLRCSPDFYNHPRYDCVIVEGPEGPFFSQTIMLFSCIVGGKSFPLALVHPFDEPVGASTAKIDQDLGFYRVRARKRTKSMFISVYNIIRGALLVEDYGFTSPDGTKEYLVVDSIDSDLFLRMKSLQYVGRRRS</sequence>
<gene>
    <name evidence="2" type="ORF">EDD18DRAFT_1425912</name>
</gene>
<dbReference type="AlphaFoldDB" id="A0AA39PLT8"/>
<proteinExistence type="predicted"/>
<dbReference type="Proteomes" id="UP001175228">
    <property type="component" value="Unassembled WGS sequence"/>
</dbReference>
<reference evidence="2" key="1">
    <citation type="submission" date="2023-06" db="EMBL/GenBank/DDBJ databases">
        <authorList>
            <consortium name="Lawrence Berkeley National Laboratory"/>
            <person name="Ahrendt S."/>
            <person name="Sahu N."/>
            <person name="Indic B."/>
            <person name="Wong-Bajracharya J."/>
            <person name="Merenyi Z."/>
            <person name="Ke H.-M."/>
            <person name="Monk M."/>
            <person name="Kocsube S."/>
            <person name="Drula E."/>
            <person name="Lipzen A."/>
            <person name="Balint B."/>
            <person name="Henrissat B."/>
            <person name="Andreopoulos B."/>
            <person name="Martin F.M."/>
            <person name="Harder C.B."/>
            <person name="Rigling D."/>
            <person name="Ford K.L."/>
            <person name="Foster G.D."/>
            <person name="Pangilinan J."/>
            <person name="Papanicolaou A."/>
            <person name="Barry K."/>
            <person name="LaButti K."/>
            <person name="Viragh M."/>
            <person name="Koriabine M."/>
            <person name="Yan M."/>
            <person name="Riley R."/>
            <person name="Champramary S."/>
            <person name="Plett K.L."/>
            <person name="Tsai I.J."/>
            <person name="Slot J."/>
            <person name="Sipos G."/>
            <person name="Plett J."/>
            <person name="Nagy L.G."/>
            <person name="Grigoriev I.V."/>
        </authorList>
    </citation>
    <scope>NUCLEOTIDE SEQUENCE</scope>
    <source>
        <strain evidence="2">HWK02</strain>
    </source>
</reference>
<evidence type="ECO:0000256" key="1">
    <source>
        <dbReference type="SAM" id="MobiDB-lite"/>
    </source>
</evidence>
<accession>A0AA39PLT8</accession>
<organism evidence="2 3">
    <name type="scientific">Armillaria luteobubalina</name>
    <dbReference type="NCBI Taxonomy" id="153913"/>
    <lineage>
        <taxon>Eukaryota</taxon>
        <taxon>Fungi</taxon>
        <taxon>Dikarya</taxon>
        <taxon>Basidiomycota</taxon>
        <taxon>Agaricomycotina</taxon>
        <taxon>Agaricomycetes</taxon>
        <taxon>Agaricomycetidae</taxon>
        <taxon>Agaricales</taxon>
        <taxon>Marasmiineae</taxon>
        <taxon>Physalacriaceae</taxon>
        <taxon>Armillaria</taxon>
    </lineage>
</organism>
<name>A0AA39PLT8_9AGAR</name>
<comment type="caution">
    <text evidence="2">The sequence shown here is derived from an EMBL/GenBank/DDBJ whole genome shotgun (WGS) entry which is preliminary data.</text>
</comment>
<feature type="region of interest" description="Disordered" evidence="1">
    <location>
        <begin position="61"/>
        <end position="86"/>
    </location>
</feature>
<evidence type="ECO:0000313" key="3">
    <source>
        <dbReference type="Proteomes" id="UP001175228"/>
    </source>
</evidence>
<dbReference type="InterPro" id="IPR041078">
    <property type="entry name" value="Plavaka"/>
</dbReference>
<protein>
    <submittedName>
        <fullName evidence="2">Uncharacterized protein</fullName>
    </submittedName>
</protein>